<keyword evidence="2" id="KW-0238">DNA-binding</keyword>
<feature type="region of interest" description="Disordered" evidence="4">
    <location>
        <begin position="1"/>
        <end position="29"/>
    </location>
</feature>
<name>I7GAM8_MYCS2</name>
<dbReference type="InterPro" id="IPR018062">
    <property type="entry name" value="HTH_AraC-typ_CS"/>
</dbReference>
<dbReference type="KEGG" id="msb:LJ00_31425"/>
<evidence type="ECO:0000256" key="1">
    <source>
        <dbReference type="ARBA" id="ARBA00023015"/>
    </source>
</evidence>
<dbReference type="Proteomes" id="UP000006158">
    <property type="component" value="Chromosome"/>
</dbReference>
<proteinExistence type="predicted"/>
<dbReference type="AlphaFoldDB" id="I7GAM8"/>
<dbReference type="EMBL" id="CP001663">
    <property type="protein sequence ID" value="AFP42617.1"/>
    <property type="molecule type" value="Genomic_DNA"/>
</dbReference>
<organism evidence="6 7">
    <name type="scientific">Mycolicibacterium smegmatis (strain ATCC 700084 / mc(2)155)</name>
    <name type="common">Mycobacterium smegmatis</name>
    <dbReference type="NCBI Taxonomy" id="246196"/>
    <lineage>
        <taxon>Bacteria</taxon>
        <taxon>Bacillati</taxon>
        <taxon>Actinomycetota</taxon>
        <taxon>Actinomycetes</taxon>
        <taxon>Mycobacteriales</taxon>
        <taxon>Mycobacteriaceae</taxon>
        <taxon>Mycolicibacterium</taxon>
    </lineage>
</organism>
<dbReference type="Pfam" id="PF12833">
    <property type="entry name" value="HTH_18"/>
    <property type="match status" value="1"/>
</dbReference>
<feature type="compositionally biased region" description="Basic and acidic residues" evidence="4">
    <location>
        <begin position="18"/>
        <end position="27"/>
    </location>
</feature>
<evidence type="ECO:0000256" key="4">
    <source>
        <dbReference type="SAM" id="MobiDB-lite"/>
    </source>
</evidence>
<evidence type="ECO:0000313" key="6">
    <source>
        <dbReference type="EMBL" id="AFP42617.1"/>
    </source>
</evidence>
<protein>
    <submittedName>
        <fullName evidence="6">Transcriptional regulator, AraC family</fullName>
    </submittedName>
</protein>
<evidence type="ECO:0000256" key="2">
    <source>
        <dbReference type="ARBA" id="ARBA00023125"/>
    </source>
</evidence>
<dbReference type="InterPro" id="IPR009057">
    <property type="entry name" value="Homeodomain-like_sf"/>
</dbReference>
<dbReference type="GO" id="GO:0003700">
    <property type="term" value="F:DNA-binding transcription factor activity"/>
    <property type="evidence" value="ECO:0007669"/>
    <property type="project" value="InterPro"/>
</dbReference>
<dbReference type="InterPro" id="IPR020449">
    <property type="entry name" value="Tscrpt_reg_AraC-type_HTH"/>
</dbReference>
<dbReference type="PATRIC" id="fig|246196.56.peg.6312"/>
<dbReference type="GO" id="GO:0043565">
    <property type="term" value="F:sequence-specific DNA binding"/>
    <property type="evidence" value="ECO:0007669"/>
    <property type="project" value="InterPro"/>
</dbReference>
<dbReference type="SUPFAM" id="SSF46689">
    <property type="entry name" value="Homeodomain-like"/>
    <property type="match status" value="2"/>
</dbReference>
<dbReference type="InterPro" id="IPR050204">
    <property type="entry name" value="AraC_XylS_family_regulators"/>
</dbReference>
<dbReference type="PANTHER" id="PTHR46796:SF14">
    <property type="entry name" value="TRANSCRIPTIONAL REGULATORY PROTEIN"/>
    <property type="match status" value="1"/>
</dbReference>
<feature type="domain" description="HTH araC/xylS-type" evidence="5">
    <location>
        <begin position="199"/>
        <end position="297"/>
    </location>
</feature>
<dbReference type="PROSITE" id="PS01124">
    <property type="entry name" value="HTH_ARAC_FAMILY_2"/>
    <property type="match status" value="1"/>
</dbReference>
<evidence type="ECO:0000313" key="7">
    <source>
        <dbReference type="Proteomes" id="UP000006158"/>
    </source>
</evidence>
<dbReference type="InterPro" id="IPR018060">
    <property type="entry name" value="HTH_AraC"/>
</dbReference>
<accession>I7GAM8</accession>
<reference evidence="6 7" key="2">
    <citation type="journal article" date="2009" name="Genome Res.">
        <title>Ortho-proteogenomics: multiple proteomes investigation through orthology and a new MS-based protocol.</title>
        <authorList>
            <person name="Gallien S."/>
            <person name="Perrodou E."/>
            <person name="Carapito C."/>
            <person name="Deshayes C."/>
            <person name="Reyrat J.M."/>
            <person name="Van Dorsselaer A."/>
            <person name="Poch O."/>
            <person name="Schaeffer C."/>
            <person name="Lecompte O."/>
        </authorList>
    </citation>
    <scope>NUCLEOTIDE SEQUENCE [LARGE SCALE GENOMIC DNA]</scope>
    <source>
        <strain evidence="7">ATCC 700084 / mc(2)155</strain>
    </source>
</reference>
<evidence type="ECO:0000259" key="5">
    <source>
        <dbReference type="PROSITE" id="PS01124"/>
    </source>
</evidence>
<keyword evidence="1" id="KW-0805">Transcription regulation</keyword>
<dbReference type="PROSITE" id="PS00041">
    <property type="entry name" value="HTH_ARAC_FAMILY_1"/>
    <property type="match status" value="1"/>
</dbReference>
<dbReference type="Gene3D" id="1.10.10.60">
    <property type="entry name" value="Homeodomain-like"/>
    <property type="match status" value="2"/>
</dbReference>
<keyword evidence="3" id="KW-0804">Transcription</keyword>
<dbReference type="KEGG" id="msg:MSMEI_6190"/>
<reference evidence="6 7" key="1">
    <citation type="journal article" date="2007" name="Genome Biol.">
        <title>Interrupted coding sequences in Mycobacterium smegmatis: authentic mutations or sequencing errors?</title>
        <authorList>
            <person name="Deshayes C."/>
            <person name="Perrodou E."/>
            <person name="Gallien S."/>
            <person name="Euphrasie D."/>
            <person name="Schaeffer C."/>
            <person name="Van-Dorsselaer A."/>
            <person name="Poch O."/>
            <person name="Lecompte O."/>
            <person name="Reyrat J.M."/>
        </authorList>
    </citation>
    <scope>NUCLEOTIDE SEQUENCE [LARGE SCALE GENOMIC DNA]</scope>
    <source>
        <strain evidence="7">ATCC 700084 / mc(2)155</strain>
    </source>
</reference>
<dbReference type="SMART" id="SM00342">
    <property type="entry name" value="HTH_ARAC"/>
    <property type="match status" value="1"/>
</dbReference>
<gene>
    <name evidence="6" type="ordered locus">MSMEI_6190</name>
</gene>
<sequence>MSRGMGGESDGQAPTAEKPVESKHTDQTRVSLHSRDITVLSVEFSFVTQRMAESVDWSFSRKQHTILVWRRGRASSKEFQFEGGSAGRMTPRDGNVWVIPAELSSAALVRNAAFEFAQLTLPAPSVGGATLRPVADRQDPLLHNMVDRIADLAARDDVLSRLLRDSIAEGLRLHIRDRYGEAPSPDGKSVQMLDQGQQRRLVEFLHDSLDERIDLRTAANIVGMNVRDFRPAFAQAFHTTLYQFVLDQRIKRAKALLASTALTMTEISFTVGFSSPSHFATTFKQRVGVTPSAYRAHL</sequence>
<dbReference type="PANTHER" id="PTHR46796">
    <property type="entry name" value="HTH-TYPE TRANSCRIPTIONAL ACTIVATOR RHAS-RELATED"/>
    <property type="match status" value="1"/>
</dbReference>
<dbReference type="PRINTS" id="PR00032">
    <property type="entry name" value="HTHARAC"/>
</dbReference>
<evidence type="ECO:0000256" key="3">
    <source>
        <dbReference type="ARBA" id="ARBA00023163"/>
    </source>
</evidence>